<organism evidence="3 4">
    <name type="scientific">Amycolatopsis saalfeldensis</name>
    <dbReference type="NCBI Taxonomy" id="394193"/>
    <lineage>
        <taxon>Bacteria</taxon>
        <taxon>Bacillati</taxon>
        <taxon>Actinomycetota</taxon>
        <taxon>Actinomycetes</taxon>
        <taxon>Pseudonocardiales</taxon>
        <taxon>Pseudonocardiaceae</taxon>
        <taxon>Amycolatopsis</taxon>
    </lineage>
</organism>
<evidence type="ECO:0000256" key="1">
    <source>
        <dbReference type="SAM" id="MobiDB-lite"/>
    </source>
</evidence>
<feature type="compositionally biased region" description="Low complexity" evidence="1">
    <location>
        <begin position="182"/>
        <end position="196"/>
    </location>
</feature>
<dbReference type="EMBL" id="FOEF01000013">
    <property type="protein sequence ID" value="SEP49481.1"/>
    <property type="molecule type" value="Genomic_DNA"/>
</dbReference>
<dbReference type="InterPro" id="IPR024520">
    <property type="entry name" value="DUF3558"/>
</dbReference>
<feature type="signal peptide" evidence="2">
    <location>
        <begin position="1"/>
        <end position="30"/>
    </location>
</feature>
<dbReference type="Proteomes" id="UP000198582">
    <property type="component" value="Unassembled WGS sequence"/>
</dbReference>
<protein>
    <recommendedName>
        <fullName evidence="5">DUF3558 domain-containing protein</fullName>
    </recommendedName>
</protein>
<evidence type="ECO:0000313" key="3">
    <source>
        <dbReference type="EMBL" id="SEP49481.1"/>
    </source>
</evidence>
<dbReference type="PROSITE" id="PS51257">
    <property type="entry name" value="PROKAR_LIPOPROTEIN"/>
    <property type="match status" value="1"/>
</dbReference>
<name>A0A1H8YBT8_9PSEU</name>
<gene>
    <name evidence="3" type="ORF">SAMN04489732_11380</name>
</gene>
<keyword evidence="2" id="KW-0732">Signal</keyword>
<keyword evidence="4" id="KW-1185">Reference proteome</keyword>
<sequence>MGFRGVRAGLTVTAAAVLLAGCTVTVGGTAAPLPGQGPVKQVVDPCKVLDAQQLDALGYQASGHGVPASEAQRAPAMCLWHTKDDVSPPVILNVGWAVDQTLDNYLQGAVVKAPPVKLGGLDWTRYGSFIPGSCDLYTTLGAKSFAFVSVSFQDEDKACELAKLAIPQVAARLPGGQPAPPISSAGPSTPAAPSGPLATLDPCTLLKPEQAAQLNMETTGQKSTSDSPTPNVTYCLWKDTDGDRGQKAFEVWLGPDVPVSKWIGMDVPPVEQVDAGGRKWSVFANFNDSGGVNCAAGLALSGTSSVEIVSGYLDDPNKSCDAVKAGIPLVTANLPA</sequence>
<evidence type="ECO:0008006" key="5">
    <source>
        <dbReference type="Google" id="ProtNLM"/>
    </source>
</evidence>
<dbReference type="OrthoDB" id="3624688at2"/>
<dbReference type="RefSeq" id="WP_091621433.1">
    <property type="nucleotide sequence ID" value="NZ_FOEF01000013.1"/>
</dbReference>
<dbReference type="STRING" id="394193.SAMN04489732_11380"/>
<reference evidence="3 4" key="1">
    <citation type="submission" date="2016-10" db="EMBL/GenBank/DDBJ databases">
        <authorList>
            <person name="de Groot N.N."/>
        </authorList>
    </citation>
    <scope>NUCLEOTIDE SEQUENCE [LARGE SCALE GENOMIC DNA]</scope>
    <source>
        <strain evidence="3 4">DSM 44993</strain>
    </source>
</reference>
<dbReference type="Pfam" id="PF12079">
    <property type="entry name" value="DUF3558"/>
    <property type="match status" value="2"/>
</dbReference>
<feature type="region of interest" description="Disordered" evidence="1">
    <location>
        <begin position="175"/>
        <end position="200"/>
    </location>
</feature>
<accession>A0A1H8YBT8</accession>
<evidence type="ECO:0000256" key="2">
    <source>
        <dbReference type="SAM" id="SignalP"/>
    </source>
</evidence>
<feature type="chain" id="PRO_5011503179" description="DUF3558 domain-containing protein" evidence="2">
    <location>
        <begin position="31"/>
        <end position="336"/>
    </location>
</feature>
<dbReference type="AlphaFoldDB" id="A0A1H8YBT8"/>
<evidence type="ECO:0000313" key="4">
    <source>
        <dbReference type="Proteomes" id="UP000198582"/>
    </source>
</evidence>
<proteinExistence type="predicted"/>